<evidence type="ECO:0000256" key="1">
    <source>
        <dbReference type="SAM" id="Phobius"/>
    </source>
</evidence>
<dbReference type="AlphaFoldDB" id="A0A1E8FF59"/>
<feature type="domain" description="Sulfatase N-terminal" evidence="2">
    <location>
        <begin position="273"/>
        <end position="544"/>
    </location>
</feature>
<comment type="caution">
    <text evidence="3">The sequence shown here is derived from an EMBL/GenBank/DDBJ whole genome shotgun (WGS) entry which is preliminary data.</text>
</comment>
<dbReference type="Gene3D" id="3.40.720.10">
    <property type="entry name" value="Alkaline Phosphatase, subunit A"/>
    <property type="match status" value="1"/>
</dbReference>
<feature type="transmembrane region" description="Helical" evidence="1">
    <location>
        <begin position="6"/>
        <end position="25"/>
    </location>
</feature>
<dbReference type="RefSeq" id="WP_070175506.1">
    <property type="nucleotide sequence ID" value="NZ_BMJR01000001.1"/>
</dbReference>
<dbReference type="EMBL" id="MJIC01000010">
    <property type="protein sequence ID" value="OFI34587.1"/>
    <property type="molecule type" value="Genomic_DNA"/>
</dbReference>
<feature type="transmembrane region" description="Helical" evidence="1">
    <location>
        <begin position="64"/>
        <end position="89"/>
    </location>
</feature>
<keyword evidence="1" id="KW-0812">Transmembrane</keyword>
<keyword evidence="1" id="KW-0472">Membrane</keyword>
<dbReference type="InterPro" id="IPR017850">
    <property type="entry name" value="Alkaline_phosphatase_core_sf"/>
</dbReference>
<protein>
    <recommendedName>
        <fullName evidence="2">Sulfatase N-terminal domain-containing protein</fullName>
    </recommendedName>
</protein>
<evidence type="ECO:0000313" key="4">
    <source>
        <dbReference type="Proteomes" id="UP000176037"/>
    </source>
</evidence>
<proteinExistence type="predicted"/>
<dbReference type="Pfam" id="PF00884">
    <property type="entry name" value="Sulfatase"/>
    <property type="match status" value="1"/>
</dbReference>
<evidence type="ECO:0000259" key="2">
    <source>
        <dbReference type="Pfam" id="PF00884"/>
    </source>
</evidence>
<feature type="transmembrane region" description="Helical" evidence="1">
    <location>
        <begin position="191"/>
        <end position="211"/>
    </location>
</feature>
<dbReference type="PANTHER" id="PTHR43751:SF3">
    <property type="entry name" value="SULFATASE N-TERMINAL DOMAIN-CONTAINING PROTEIN"/>
    <property type="match status" value="1"/>
</dbReference>
<dbReference type="SUPFAM" id="SSF53649">
    <property type="entry name" value="Alkaline phosphatase-like"/>
    <property type="match status" value="1"/>
</dbReference>
<dbReference type="Proteomes" id="UP000176037">
    <property type="component" value="Unassembled WGS sequence"/>
</dbReference>
<keyword evidence="1" id="KW-1133">Transmembrane helix</keyword>
<dbReference type="OrthoDB" id="9803751at2"/>
<evidence type="ECO:0000313" key="3">
    <source>
        <dbReference type="EMBL" id="OFI34587.1"/>
    </source>
</evidence>
<dbReference type="InterPro" id="IPR052701">
    <property type="entry name" value="GAG_Ulvan_Degrading_Sulfatases"/>
</dbReference>
<gene>
    <name evidence="3" type="ORF">BFC17_13390</name>
</gene>
<sequence length="633" mass="70863">MLHNFANACITLIISILLVHCVKSVRSQRGALSKRINLDDLIILLLPAALVLAAQWLASSVVTAAIFGGLSVYGILVWLDAILFVQYRIEINRQTIAWFFTGSKGLSKGLPHLLALFHRFPVAALIPLVWLTSLYLLLYSSFLPVQAIIACALLAAVCRWHITASKTQVVVFAIVAAWAITQPLGMPADGALVTSLIFGVMVGVIMMLAILRTLFISQHEFLTAPTLLANILVDDSFEAASAFSPREEHRPFISPATAAKQKSPFFGHCKNANIILVTMESLGCYINPYSENGAHSRLAQRLQMQQGVWLSQQHFSLCPNTTVSTNQMYTGHYSNNPYNKSDSLFPGKEPKHIAHLRANGYKTLFLDSADTHLYDYERLLARIGFDRVWGTRDIPAKGLKADYRLWNMVDVIAEEVADGPFFLHVINDQTHMPYEVVDEQRFNRHSGNSQKAKYMNAVEEVDFILDEFLLRLGKKVDLSNTIVVFTGDHGESFGEFGYSFHSNSVILPQITVPFMLCHPKLNQRQLEHSCHFDLFPTFFDLLGIEFDYPSLGSPLGCEQRDFAYFAHSATLKGNSPANFGFINNGELLWMDRLFNQVSLLSSEQVRRPLSAKEQSYAKSLLHKMLSERGVLVS</sequence>
<feature type="transmembrane region" description="Helical" evidence="1">
    <location>
        <begin position="136"/>
        <end position="157"/>
    </location>
</feature>
<name>A0A1E8FF59_9ALTE</name>
<dbReference type="STRING" id="1856405.BFC17_13390"/>
<keyword evidence="4" id="KW-1185">Reference proteome</keyword>
<feature type="transmembrane region" description="Helical" evidence="1">
    <location>
        <begin position="169"/>
        <end position="185"/>
    </location>
</feature>
<feature type="transmembrane region" description="Helical" evidence="1">
    <location>
        <begin position="37"/>
        <end position="58"/>
    </location>
</feature>
<accession>A0A1E8FF59</accession>
<reference evidence="3 4" key="1">
    <citation type="submission" date="2016-09" db="EMBL/GenBank/DDBJ databases">
        <title>Alteromonas lipolytica, a new species isolated from sea water.</title>
        <authorList>
            <person name="Wu Y.-H."/>
            <person name="Cheng H."/>
            <person name="Xu X.-W."/>
        </authorList>
    </citation>
    <scope>NUCLEOTIDE SEQUENCE [LARGE SCALE GENOMIC DNA]</scope>
    <source>
        <strain evidence="3 4">JW12</strain>
    </source>
</reference>
<organism evidence="3 4">
    <name type="scientific">Alteromonas lipolytica</name>
    <dbReference type="NCBI Taxonomy" id="1856405"/>
    <lineage>
        <taxon>Bacteria</taxon>
        <taxon>Pseudomonadati</taxon>
        <taxon>Pseudomonadota</taxon>
        <taxon>Gammaproteobacteria</taxon>
        <taxon>Alteromonadales</taxon>
        <taxon>Alteromonadaceae</taxon>
        <taxon>Alteromonas/Salinimonas group</taxon>
        <taxon>Alteromonas</taxon>
    </lineage>
</organism>
<dbReference type="InterPro" id="IPR000917">
    <property type="entry name" value="Sulfatase_N"/>
</dbReference>
<feature type="transmembrane region" description="Helical" evidence="1">
    <location>
        <begin position="110"/>
        <end position="130"/>
    </location>
</feature>
<dbReference type="PANTHER" id="PTHR43751">
    <property type="entry name" value="SULFATASE"/>
    <property type="match status" value="1"/>
</dbReference>